<comment type="caution">
    <text evidence="1">The sequence shown here is derived from an EMBL/GenBank/DDBJ whole genome shotgun (WGS) entry which is preliminary data.</text>
</comment>
<organism evidence="1 2">
    <name type="scientific">Pleurodeles waltl</name>
    <name type="common">Iberian ribbed newt</name>
    <dbReference type="NCBI Taxonomy" id="8319"/>
    <lineage>
        <taxon>Eukaryota</taxon>
        <taxon>Metazoa</taxon>
        <taxon>Chordata</taxon>
        <taxon>Craniata</taxon>
        <taxon>Vertebrata</taxon>
        <taxon>Euteleostomi</taxon>
        <taxon>Amphibia</taxon>
        <taxon>Batrachia</taxon>
        <taxon>Caudata</taxon>
        <taxon>Salamandroidea</taxon>
        <taxon>Salamandridae</taxon>
        <taxon>Pleurodelinae</taxon>
        <taxon>Pleurodeles</taxon>
    </lineage>
</organism>
<reference evidence="1" key="1">
    <citation type="journal article" date="2022" name="bioRxiv">
        <title>Sequencing and chromosome-scale assembly of the giantPleurodeles waltlgenome.</title>
        <authorList>
            <person name="Brown T."/>
            <person name="Elewa A."/>
            <person name="Iarovenko S."/>
            <person name="Subramanian E."/>
            <person name="Araus A.J."/>
            <person name="Petzold A."/>
            <person name="Susuki M."/>
            <person name="Suzuki K.-i.T."/>
            <person name="Hayashi T."/>
            <person name="Toyoda A."/>
            <person name="Oliveira C."/>
            <person name="Osipova E."/>
            <person name="Leigh N.D."/>
            <person name="Simon A."/>
            <person name="Yun M.H."/>
        </authorList>
    </citation>
    <scope>NUCLEOTIDE SEQUENCE</scope>
    <source>
        <strain evidence="1">20211129_DDA</strain>
        <tissue evidence="1">Liver</tissue>
    </source>
</reference>
<sequence length="149" mass="15031">MSWTGVVNRSRLDRKSCLDTLGRVAGGGLGVEEEVVVVGGVRFVALGAGAGACAGGCREVDGCWVSVCLHLCIFGGGVTDTLGEDTGDVCMVVGVVTARERGVLVGVLVRDVVAVKVVHAGVSVDVTGREEGDDDEGDTVEAVDAGVSV</sequence>
<proteinExistence type="predicted"/>
<gene>
    <name evidence="1" type="ORF">NDU88_005434</name>
</gene>
<dbReference type="Proteomes" id="UP001066276">
    <property type="component" value="Chromosome 6"/>
</dbReference>
<evidence type="ECO:0000313" key="1">
    <source>
        <dbReference type="EMBL" id="KAJ1139057.1"/>
    </source>
</evidence>
<dbReference type="AlphaFoldDB" id="A0AAV7QHU4"/>
<keyword evidence="2" id="KW-1185">Reference proteome</keyword>
<accession>A0AAV7QHU4</accession>
<evidence type="ECO:0000313" key="2">
    <source>
        <dbReference type="Proteomes" id="UP001066276"/>
    </source>
</evidence>
<name>A0AAV7QHU4_PLEWA</name>
<dbReference type="EMBL" id="JANPWB010000010">
    <property type="protein sequence ID" value="KAJ1139057.1"/>
    <property type="molecule type" value="Genomic_DNA"/>
</dbReference>
<protein>
    <submittedName>
        <fullName evidence="1">Uncharacterized protein</fullName>
    </submittedName>
</protein>